<dbReference type="PRINTS" id="PR00387">
    <property type="entry name" value="PDIESTERASE1"/>
</dbReference>
<feature type="binding site" evidence="5">
    <location>
        <position position="776"/>
    </location>
    <ligand>
        <name>Zn(2+)</name>
        <dbReference type="ChEBI" id="CHEBI:29105"/>
        <label>1</label>
    </ligand>
</feature>
<feature type="binding site" evidence="4">
    <location>
        <position position="961"/>
    </location>
    <ligand>
        <name>AMP</name>
        <dbReference type="ChEBI" id="CHEBI:456215"/>
    </ligand>
</feature>
<feature type="binding site" evidence="4">
    <location>
        <position position="776"/>
    </location>
    <ligand>
        <name>AMP</name>
        <dbReference type="ChEBI" id="CHEBI:456215"/>
    </ligand>
</feature>
<feature type="binding site" evidence="4">
    <location>
        <begin position="735"/>
        <end position="739"/>
    </location>
    <ligand>
        <name>AMP</name>
        <dbReference type="ChEBI" id="CHEBI:456215"/>
    </ligand>
</feature>
<dbReference type="Gene3D" id="1.10.1300.10">
    <property type="entry name" value="3'5'-cyclic nucleotide phosphodiesterase, catalytic domain"/>
    <property type="match status" value="1"/>
</dbReference>
<feature type="binding site" evidence="5">
    <location>
        <position position="775"/>
    </location>
    <ligand>
        <name>Zn(2+)</name>
        <dbReference type="ChEBI" id="CHEBI:29105"/>
        <label>1</label>
    </ligand>
</feature>
<reference evidence="10" key="1">
    <citation type="submission" date="2021-02" db="EMBL/GenBank/DDBJ databases">
        <authorList>
            <person name="Dougan E. K."/>
            <person name="Rhodes N."/>
            <person name="Thang M."/>
            <person name="Chan C."/>
        </authorList>
    </citation>
    <scope>NUCLEOTIDE SEQUENCE</scope>
</reference>
<dbReference type="GO" id="GO:0046872">
    <property type="term" value="F:metal ion binding"/>
    <property type="evidence" value="ECO:0007669"/>
    <property type="project" value="UniProtKB-KW"/>
</dbReference>
<dbReference type="PROSITE" id="PS00126">
    <property type="entry name" value="PDEASE_I_1"/>
    <property type="match status" value="1"/>
</dbReference>
<feature type="domain" description="PDEase" evidence="9">
    <location>
        <begin position="659"/>
        <end position="1004"/>
    </location>
</feature>
<evidence type="ECO:0000256" key="6">
    <source>
        <dbReference type="RuleBase" id="RU363067"/>
    </source>
</evidence>
<dbReference type="EMBL" id="CAJNNV010006097">
    <property type="protein sequence ID" value="CAE8593075.1"/>
    <property type="molecule type" value="Genomic_DNA"/>
</dbReference>
<dbReference type="AlphaFoldDB" id="A0A813DYR7"/>
<organism evidence="10 11">
    <name type="scientific">Polarella glacialis</name>
    <name type="common">Dinoflagellate</name>
    <dbReference type="NCBI Taxonomy" id="89957"/>
    <lineage>
        <taxon>Eukaryota</taxon>
        <taxon>Sar</taxon>
        <taxon>Alveolata</taxon>
        <taxon>Dinophyceae</taxon>
        <taxon>Suessiales</taxon>
        <taxon>Suessiaceae</taxon>
        <taxon>Polarella</taxon>
    </lineage>
</organism>
<feature type="binding site" evidence="5">
    <location>
        <position position="910"/>
    </location>
    <ligand>
        <name>Zn(2+)</name>
        <dbReference type="ChEBI" id="CHEBI:29105"/>
        <label>1</label>
    </ligand>
</feature>
<dbReference type="OrthoDB" id="546632at2759"/>
<protein>
    <recommendedName>
        <fullName evidence="6">Phosphodiesterase</fullName>
        <ecNumber evidence="6">3.1.4.-</ecNumber>
    </recommendedName>
</protein>
<feature type="binding site" evidence="5">
    <location>
        <position position="776"/>
    </location>
    <ligand>
        <name>Zn(2+)</name>
        <dbReference type="ChEBI" id="CHEBI:29105"/>
        <label>2</label>
    </ligand>
</feature>
<feature type="transmembrane region" description="Helical" evidence="8">
    <location>
        <begin position="387"/>
        <end position="406"/>
    </location>
</feature>
<comment type="caution">
    <text evidence="10">The sequence shown here is derived from an EMBL/GenBank/DDBJ whole genome shotgun (WGS) entry which is preliminary data.</text>
</comment>
<keyword evidence="8" id="KW-1133">Transmembrane helix</keyword>
<dbReference type="PANTHER" id="PTHR11347">
    <property type="entry name" value="CYCLIC NUCLEOTIDE PHOSPHODIESTERASE"/>
    <property type="match status" value="1"/>
</dbReference>
<feature type="binding site" evidence="5">
    <location>
        <position position="739"/>
    </location>
    <ligand>
        <name>Zn(2+)</name>
        <dbReference type="ChEBI" id="CHEBI:29105"/>
        <label>1</label>
    </ligand>
</feature>
<feature type="region of interest" description="Disordered" evidence="7">
    <location>
        <begin position="469"/>
        <end position="489"/>
    </location>
</feature>
<evidence type="ECO:0000259" key="9">
    <source>
        <dbReference type="PROSITE" id="PS51845"/>
    </source>
</evidence>
<feature type="compositionally biased region" description="Basic and acidic residues" evidence="7">
    <location>
        <begin position="611"/>
        <end position="620"/>
    </location>
</feature>
<dbReference type="EC" id="3.1.4.-" evidence="6"/>
<feature type="compositionally biased region" description="Basic and acidic residues" evidence="7">
    <location>
        <begin position="569"/>
        <end position="578"/>
    </location>
</feature>
<evidence type="ECO:0000256" key="2">
    <source>
        <dbReference type="ARBA" id="ARBA00022801"/>
    </source>
</evidence>
<keyword evidence="8" id="KW-0812">Transmembrane</keyword>
<dbReference type="InterPro" id="IPR003607">
    <property type="entry name" value="HD/PDEase_dom"/>
</dbReference>
<dbReference type="Proteomes" id="UP000654075">
    <property type="component" value="Unassembled WGS sequence"/>
</dbReference>
<dbReference type="Pfam" id="PF00233">
    <property type="entry name" value="PDEase_I"/>
    <property type="match status" value="1"/>
</dbReference>
<evidence type="ECO:0000313" key="10">
    <source>
        <dbReference type="EMBL" id="CAE8593075.1"/>
    </source>
</evidence>
<evidence type="ECO:0000313" key="11">
    <source>
        <dbReference type="Proteomes" id="UP000654075"/>
    </source>
</evidence>
<feature type="transmembrane region" description="Helical" evidence="8">
    <location>
        <begin position="270"/>
        <end position="292"/>
    </location>
</feature>
<feature type="non-terminal residue" evidence="10">
    <location>
        <position position="1021"/>
    </location>
</feature>
<keyword evidence="8" id="KW-0472">Membrane</keyword>
<accession>A0A813DYR7</accession>
<keyword evidence="2 6" id="KW-0378">Hydrolase</keyword>
<feature type="compositionally biased region" description="Acidic residues" evidence="7">
    <location>
        <begin position="73"/>
        <end position="84"/>
    </location>
</feature>
<feature type="transmembrane region" description="Helical" evidence="8">
    <location>
        <begin position="298"/>
        <end position="322"/>
    </location>
</feature>
<feature type="compositionally biased region" description="Pro residues" evidence="7">
    <location>
        <begin position="1"/>
        <end position="12"/>
    </location>
</feature>
<feature type="compositionally biased region" description="Low complexity" evidence="7">
    <location>
        <begin position="47"/>
        <end position="72"/>
    </location>
</feature>
<feature type="transmembrane region" description="Helical" evidence="8">
    <location>
        <begin position="510"/>
        <end position="531"/>
    </location>
</feature>
<name>A0A813DYR7_POLGL</name>
<gene>
    <name evidence="10" type="ORF">PGLA1383_LOCUS11685</name>
</gene>
<feature type="compositionally biased region" description="Polar residues" evidence="7">
    <location>
        <begin position="159"/>
        <end position="184"/>
    </location>
</feature>
<feature type="region of interest" description="Disordered" evidence="7">
    <location>
        <begin position="1"/>
        <end position="197"/>
    </location>
</feature>
<feature type="region of interest" description="Disordered" evidence="7">
    <location>
        <begin position="1001"/>
        <end position="1021"/>
    </location>
</feature>
<proteinExistence type="inferred from homology"/>
<dbReference type="InterPro" id="IPR023174">
    <property type="entry name" value="PDEase_CS"/>
</dbReference>
<comment type="similarity">
    <text evidence="6">Belongs to the cyclic nucleotide phosphodiesterase family.</text>
</comment>
<evidence type="ECO:0000256" key="3">
    <source>
        <dbReference type="PIRSR" id="PIRSR623088-1"/>
    </source>
</evidence>
<sequence length="1021" mass="113203">MSDSDSPPPSPPAVVLAGSRRSSRESEDDSSEDEDESKESKEQPRISVSSQGNNSSKSRQSHSSESMEGSSTESEDGEKDDEEQTMLGVVPDLPGAVAKQSSTPGNLGRGSANGTGSANIGAIARAAMAARRSSTSQPPPSLKDFKQDQAKSRRMSVQARFSNESVVETPGSKGNNSPRPSGQMTVGRHGTKLTMPSRTGLVPDGVAGHPHWLRVLRLVQFLRLLALPACRAIRGTKVFQSSMLFALLAALLLPDTWVLANMTNNDDLDIILSIIGVMFIFEIFVNSIVLMRTYFGSFFFYMDILGTISLLFDLSYVGLVAGNEGHNAVVMRAARIAKLGARAGRFTRMIRLLRFLPGMKHLGSEGTEGSTAKAISGKLITALSTRVSCLIIVMVMIIPLFSLWSYPVADNSMQSWVERLDWICQNRPENLSAQLIKLESFFADLEYYPYQLSIKSGSSLNETNFALSSGTSFPWTSSREHPSRPRNLRTHESTNLSCAFNFQGPNQMDAAMNLVLLIFVMVLMVSFSLVLSQATRRIVLAPLDKLLAQVRQTASTIFQSVTDMAVKDVDGNDHHDTENLDEEEAGEATDFGGEMNLLEKVVEKLAALQNKSKDKQEDKSGGWGGGGAANDGGDEMPATKSDGRRPRSVADTPDGEESEYDQMLNGQKKMLEGSGLSLELLDSWNINPLELDRVRNRASAMYFVGPHNHGIRCESKVTAFMEAAESSYIRSNPYHNWFHAVDVSHCVWQLTRQCHASEYLHGHEHLALLVSAICHDVGHPGLNNGFLVETAHELALMYNDRSPLENMHGSKLFEIIQQPETNIFSCLSIPQYKEARKVCIESILNTDNSRHFAMIKEVQMFYEMNSETLEKSREEYSEEPGGFPTSEALEVFKVKEARQLMCNVMLHLADISNSLKPFRISRIWAVQILDEFYQQGDQEKQMGVPVQALNDREKVNRPFSQIGFIEFLVSPLLLTVVKVLHPVEPMLDQMMSNVKSWHQTWLSETRNPPPTAEEKQGMADR</sequence>
<feature type="compositionally biased region" description="Low complexity" evidence="7">
    <location>
        <begin position="116"/>
        <end position="134"/>
    </location>
</feature>
<feature type="binding site" evidence="4">
    <location>
        <position position="910"/>
    </location>
    <ligand>
        <name>AMP</name>
        <dbReference type="ChEBI" id="CHEBI:456215"/>
    </ligand>
</feature>
<dbReference type="GO" id="GO:0004114">
    <property type="term" value="F:3',5'-cyclic-nucleotide phosphodiesterase activity"/>
    <property type="evidence" value="ECO:0007669"/>
    <property type="project" value="InterPro"/>
</dbReference>
<comment type="cofactor">
    <cofactor evidence="6">
        <name>a divalent metal cation</name>
        <dbReference type="ChEBI" id="CHEBI:60240"/>
    </cofactor>
    <text evidence="6">Binds 2 divalent metal cations per subunit. Site 1 may preferentially bind zinc ions, while site 2 has a preference for magnesium and/or manganese ions.</text>
</comment>
<feature type="transmembrane region" description="Helical" evidence="8">
    <location>
        <begin position="238"/>
        <end position="258"/>
    </location>
</feature>
<dbReference type="InterPro" id="IPR002073">
    <property type="entry name" value="PDEase_catalytic_dom"/>
</dbReference>
<feature type="region of interest" description="Disordered" evidence="7">
    <location>
        <begin position="610"/>
        <end position="662"/>
    </location>
</feature>
<keyword evidence="1 5" id="KW-0479">Metal-binding</keyword>
<evidence type="ECO:0000256" key="5">
    <source>
        <dbReference type="PIRSR" id="PIRSR623088-3"/>
    </source>
</evidence>
<dbReference type="SUPFAM" id="SSF109604">
    <property type="entry name" value="HD-domain/PDEase-like"/>
    <property type="match status" value="1"/>
</dbReference>
<feature type="region of interest" description="Disordered" evidence="7">
    <location>
        <begin position="569"/>
        <end position="590"/>
    </location>
</feature>
<feature type="compositionally biased region" description="Basic and acidic residues" evidence="7">
    <location>
        <begin position="1012"/>
        <end position="1021"/>
    </location>
</feature>
<evidence type="ECO:0000256" key="1">
    <source>
        <dbReference type="ARBA" id="ARBA00022723"/>
    </source>
</evidence>
<evidence type="ECO:0000256" key="4">
    <source>
        <dbReference type="PIRSR" id="PIRSR623088-2"/>
    </source>
</evidence>
<dbReference type="GO" id="GO:0007165">
    <property type="term" value="P:signal transduction"/>
    <property type="evidence" value="ECO:0007669"/>
    <property type="project" value="InterPro"/>
</dbReference>
<dbReference type="InterPro" id="IPR036971">
    <property type="entry name" value="PDEase_catalytic_dom_sf"/>
</dbReference>
<evidence type="ECO:0000256" key="8">
    <source>
        <dbReference type="SAM" id="Phobius"/>
    </source>
</evidence>
<feature type="compositionally biased region" description="Acidic residues" evidence="7">
    <location>
        <begin position="26"/>
        <end position="37"/>
    </location>
</feature>
<keyword evidence="11" id="KW-1185">Reference proteome</keyword>
<dbReference type="SMART" id="SM00471">
    <property type="entry name" value="HDc"/>
    <property type="match status" value="1"/>
</dbReference>
<evidence type="ECO:0000256" key="7">
    <source>
        <dbReference type="SAM" id="MobiDB-lite"/>
    </source>
</evidence>
<dbReference type="PROSITE" id="PS51845">
    <property type="entry name" value="PDEASE_I_2"/>
    <property type="match status" value="1"/>
</dbReference>
<feature type="compositionally biased region" description="Gly residues" evidence="7">
    <location>
        <begin position="621"/>
        <end position="630"/>
    </location>
</feature>
<feature type="active site" description="Proton donor" evidence="3">
    <location>
        <position position="735"/>
    </location>
</feature>
<dbReference type="InterPro" id="IPR023088">
    <property type="entry name" value="PDEase"/>
</dbReference>
<dbReference type="CDD" id="cd00077">
    <property type="entry name" value="HDc"/>
    <property type="match status" value="1"/>
</dbReference>